<protein>
    <submittedName>
        <fullName evidence="2">Uncharacterized protein</fullName>
    </submittedName>
</protein>
<accession>F3NKK4</accession>
<feature type="region of interest" description="Disordered" evidence="1">
    <location>
        <begin position="1"/>
        <end position="22"/>
    </location>
</feature>
<dbReference type="AlphaFoldDB" id="F3NKK4"/>
<proteinExistence type="predicted"/>
<name>F3NKK4_9ACTN</name>
<evidence type="ECO:0000256" key="1">
    <source>
        <dbReference type="SAM" id="MobiDB-lite"/>
    </source>
</evidence>
<reference evidence="2 3" key="1">
    <citation type="journal article" date="2011" name="J. Bacteriol.">
        <title>Draft genome sequence of the marine bacterium Streptomyces griseoaurantiacus M045, which produces novel manumycin-type antibiotics with a pABA core component.</title>
        <authorList>
            <person name="Li F."/>
            <person name="Jiang P."/>
            <person name="Zheng H."/>
            <person name="Wang S."/>
            <person name="Zhao G."/>
            <person name="Qin S."/>
            <person name="Liu Z."/>
        </authorList>
    </citation>
    <scope>NUCLEOTIDE SEQUENCE [LARGE SCALE GENOMIC DNA]</scope>
    <source>
        <strain evidence="2 3">M045</strain>
    </source>
</reference>
<dbReference type="EMBL" id="AEYX01000038">
    <property type="protein sequence ID" value="EGG46163.1"/>
    <property type="molecule type" value="Genomic_DNA"/>
</dbReference>
<dbReference type="Proteomes" id="UP000003022">
    <property type="component" value="Unassembled WGS sequence"/>
</dbReference>
<evidence type="ECO:0000313" key="2">
    <source>
        <dbReference type="EMBL" id="EGG46163.1"/>
    </source>
</evidence>
<keyword evidence="3" id="KW-1185">Reference proteome</keyword>
<comment type="caution">
    <text evidence="2">The sequence shown here is derived from an EMBL/GenBank/DDBJ whole genome shotgun (WGS) entry which is preliminary data.</text>
</comment>
<sequence>MREGPRLPATDPLRSHTPPLPHALFASADDPGALCHCQLTNAHAAYAFGPSTSQYARTPSPFVVNLTRSEDEVSGWRVSTGTTVHGGGSPAGAVRWVPRAVRWLWTAGR</sequence>
<organism evidence="2 3">
    <name type="scientific">Streptomyces griseoaurantiacus M045</name>
    <dbReference type="NCBI Taxonomy" id="996637"/>
    <lineage>
        <taxon>Bacteria</taxon>
        <taxon>Bacillati</taxon>
        <taxon>Actinomycetota</taxon>
        <taxon>Actinomycetes</taxon>
        <taxon>Kitasatosporales</taxon>
        <taxon>Streptomycetaceae</taxon>
        <taxon>Streptomyces</taxon>
        <taxon>Streptomyces aurantiacus group</taxon>
    </lineage>
</organism>
<evidence type="ECO:0000313" key="3">
    <source>
        <dbReference type="Proteomes" id="UP000003022"/>
    </source>
</evidence>
<gene>
    <name evidence="2" type="ORF">SGM_3668</name>
</gene>